<proteinExistence type="predicted"/>
<keyword evidence="2" id="KW-0963">Cytoplasm</keyword>
<evidence type="ECO:0000256" key="2">
    <source>
        <dbReference type="ARBA" id="ARBA00022490"/>
    </source>
</evidence>
<dbReference type="GO" id="GO:0005737">
    <property type="term" value="C:cytoplasm"/>
    <property type="evidence" value="ECO:0007669"/>
    <property type="project" value="UniProtKB-SubCell"/>
</dbReference>
<dbReference type="Proteomes" id="UP000037069">
    <property type="component" value="Unassembled WGS sequence"/>
</dbReference>
<dbReference type="OMA" id="PQWERKR"/>
<name>A0A0L0BMQ3_LUCCU</name>
<dbReference type="SUPFAM" id="SSF51197">
    <property type="entry name" value="Clavaminate synthase-like"/>
    <property type="match status" value="1"/>
</dbReference>
<sequence length="396" mass="46357">MNKNNIKPLNLREIILNTRQPIVLKQFSLNWSCFQVGLDEWCKTFDALNSNVANFERIAKNVAEEPQWERKRQTIQMTAGQFLKEHSKDCDYWSGLNYKRRHELPAKCTNGIDFSAFGFPQAADDSTLWLSSKGANTPCHYDSYGCNIVVQVFGRKSWLLFPPNTLLTTTRIPYEESSIYCKENFYCPPLLNVKEYVEKYKNLAHHVILEPNDVLIVPKHWWHYVEALDISLSVNAWIPLECDLQQQIEECIVKYLIENIIKDCANETKKYVMNPNQLLAINTKEELFEILKYLLEKSVENVNNKKEETLYDYHYLKEDQVEELLQNFTNIKKVPLLPAIEFEKLLKTNALRYAANAESNSNENTLDYVEEILINSICSPQIVKAIKEEFFQRFKQ</sequence>
<reference evidence="5 6" key="1">
    <citation type="journal article" date="2015" name="Nat. Commun.">
        <title>Lucilia cuprina genome unlocks parasitic fly biology to underpin future interventions.</title>
        <authorList>
            <person name="Anstead C.A."/>
            <person name="Korhonen P.K."/>
            <person name="Young N.D."/>
            <person name="Hall R.S."/>
            <person name="Jex A.R."/>
            <person name="Murali S.C."/>
            <person name="Hughes D.S."/>
            <person name="Lee S.F."/>
            <person name="Perry T."/>
            <person name="Stroehlein A.J."/>
            <person name="Ansell B.R."/>
            <person name="Breugelmans B."/>
            <person name="Hofmann A."/>
            <person name="Qu J."/>
            <person name="Dugan S."/>
            <person name="Lee S.L."/>
            <person name="Chao H."/>
            <person name="Dinh H."/>
            <person name="Han Y."/>
            <person name="Doddapaneni H.V."/>
            <person name="Worley K.C."/>
            <person name="Muzny D.M."/>
            <person name="Ioannidis P."/>
            <person name="Waterhouse R.M."/>
            <person name="Zdobnov E.M."/>
            <person name="James P.J."/>
            <person name="Bagnall N.H."/>
            <person name="Kotze A.C."/>
            <person name="Gibbs R.A."/>
            <person name="Richards S."/>
            <person name="Batterham P."/>
            <person name="Gasser R.B."/>
        </authorList>
    </citation>
    <scope>NUCLEOTIDE SEQUENCE [LARGE SCALE GENOMIC DNA]</scope>
    <source>
        <strain evidence="5 6">LS</strain>
        <tissue evidence="5">Full body</tissue>
    </source>
</reference>
<dbReference type="PANTHER" id="PTHR12461:SF43">
    <property type="entry name" value="HSPB1-ASSOCIATED PROTEIN 1"/>
    <property type="match status" value="1"/>
</dbReference>
<dbReference type="STRING" id="7375.A0A0L0BMQ3"/>
<evidence type="ECO:0000313" key="5">
    <source>
        <dbReference type="EMBL" id="KNC21365.1"/>
    </source>
</evidence>
<gene>
    <name evidence="5" type="ORF">FF38_12570</name>
</gene>
<evidence type="ECO:0000256" key="3">
    <source>
        <dbReference type="ARBA" id="ARBA00037342"/>
    </source>
</evidence>
<evidence type="ECO:0000256" key="1">
    <source>
        <dbReference type="ARBA" id="ARBA00004496"/>
    </source>
</evidence>
<evidence type="ECO:0000313" key="6">
    <source>
        <dbReference type="Proteomes" id="UP000037069"/>
    </source>
</evidence>
<dbReference type="InterPro" id="IPR003347">
    <property type="entry name" value="JmjC_dom"/>
</dbReference>
<dbReference type="PANTHER" id="PTHR12461">
    <property type="entry name" value="HYPOXIA-INDUCIBLE FACTOR 1 ALPHA INHIBITOR-RELATED"/>
    <property type="match status" value="1"/>
</dbReference>
<accession>A0A0L0BMQ3</accession>
<dbReference type="SMART" id="SM00558">
    <property type="entry name" value="JmjC"/>
    <property type="match status" value="1"/>
</dbReference>
<evidence type="ECO:0000259" key="4">
    <source>
        <dbReference type="PROSITE" id="PS51184"/>
    </source>
</evidence>
<dbReference type="Pfam" id="PF13621">
    <property type="entry name" value="Cupin_8"/>
    <property type="match status" value="1"/>
</dbReference>
<dbReference type="InterPro" id="IPR041667">
    <property type="entry name" value="Cupin_8"/>
</dbReference>
<dbReference type="PROSITE" id="PS51184">
    <property type="entry name" value="JMJC"/>
    <property type="match status" value="1"/>
</dbReference>
<keyword evidence="6" id="KW-1185">Reference proteome</keyword>
<comment type="caution">
    <text evidence="5">The sequence shown here is derived from an EMBL/GenBank/DDBJ whole genome shotgun (WGS) entry which is preliminary data.</text>
</comment>
<comment type="function">
    <text evidence="3">May play a role in cellular stress response.</text>
</comment>
<dbReference type="Gene3D" id="2.60.120.650">
    <property type="entry name" value="Cupin"/>
    <property type="match status" value="1"/>
</dbReference>
<organism evidence="5 6">
    <name type="scientific">Lucilia cuprina</name>
    <name type="common">Green bottle fly</name>
    <name type="synonym">Australian sheep blowfly</name>
    <dbReference type="NCBI Taxonomy" id="7375"/>
    <lineage>
        <taxon>Eukaryota</taxon>
        <taxon>Metazoa</taxon>
        <taxon>Ecdysozoa</taxon>
        <taxon>Arthropoda</taxon>
        <taxon>Hexapoda</taxon>
        <taxon>Insecta</taxon>
        <taxon>Pterygota</taxon>
        <taxon>Neoptera</taxon>
        <taxon>Endopterygota</taxon>
        <taxon>Diptera</taxon>
        <taxon>Brachycera</taxon>
        <taxon>Muscomorpha</taxon>
        <taxon>Oestroidea</taxon>
        <taxon>Calliphoridae</taxon>
        <taxon>Luciliinae</taxon>
        <taxon>Lucilia</taxon>
    </lineage>
</organism>
<comment type="subcellular location">
    <subcellularLocation>
        <location evidence="1">Cytoplasm</location>
    </subcellularLocation>
</comment>
<dbReference type="AlphaFoldDB" id="A0A0L0BMQ3"/>
<feature type="domain" description="JmjC" evidence="4">
    <location>
        <begin position="93"/>
        <end position="253"/>
    </location>
</feature>
<protein>
    <recommendedName>
        <fullName evidence="4">JmjC domain-containing protein</fullName>
    </recommendedName>
</protein>
<dbReference type="OrthoDB" id="438164at2759"/>
<dbReference type="EMBL" id="JRES01001623">
    <property type="protein sequence ID" value="KNC21365.1"/>
    <property type="molecule type" value="Genomic_DNA"/>
</dbReference>